<evidence type="ECO:0000313" key="3">
    <source>
        <dbReference type="Proteomes" id="UP001629113"/>
    </source>
</evidence>
<dbReference type="EMBL" id="JBFCZG010000008">
    <property type="protein sequence ID" value="KAL3419492.1"/>
    <property type="molecule type" value="Genomic_DNA"/>
</dbReference>
<proteinExistence type="predicted"/>
<reference evidence="2 3" key="1">
    <citation type="submission" date="2024-06" db="EMBL/GenBank/DDBJ databases">
        <title>Complete genome of Phlyctema vagabunda strain 19-DSS-EL-015.</title>
        <authorList>
            <person name="Fiorenzani C."/>
        </authorList>
    </citation>
    <scope>NUCLEOTIDE SEQUENCE [LARGE SCALE GENOMIC DNA]</scope>
    <source>
        <strain evidence="2 3">19-DSS-EL-015</strain>
    </source>
</reference>
<feature type="compositionally biased region" description="Basic and acidic residues" evidence="1">
    <location>
        <begin position="1229"/>
        <end position="1252"/>
    </location>
</feature>
<evidence type="ECO:0000313" key="2">
    <source>
        <dbReference type="EMBL" id="KAL3419492.1"/>
    </source>
</evidence>
<name>A0ABR4P840_9HELO</name>
<accession>A0ABR4P840</accession>
<keyword evidence="3" id="KW-1185">Reference proteome</keyword>
<protein>
    <submittedName>
        <fullName evidence="2">Uncharacterized protein</fullName>
    </submittedName>
</protein>
<comment type="caution">
    <text evidence="2">The sequence shown here is derived from an EMBL/GenBank/DDBJ whole genome shotgun (WGS) entry which is preliminary data.</text>
</comment>
<feature type="region of interest" description="Disordered" evidence="1">
    <location>
        <begin position="1224"/>
        <end position="1252"/>
    </location>
</feature>
<evidence type="ECO:0000256" key="1">
    <source>
        <dbReference type="SAM" id="MobiDB-lite"/>
    </source>
</evidence>
<sequence>MDFSTIADPNHLTPSITTVTTTPFPLLKAVNNEEKSGILQSLEEYPSDNVFVTAKVCSELMEHTRPVTRFDAGEELVLLTDSTGQPMVFSIGTDKHLYLLIHVDGARQGWQQFDITPPGQDLGVTAFDVFEARNGMLYIAAAQEQHDETTIMFHGSFPKPLVSFDEESRILLGAPTEFNWTSITNNLTPQKVTSVICGPPGILASTTSTFSLFVGTAKHGANAGAYHSINTDPAEPKPWTAEAGPEVTDEVQSLKSALISGQAGKAESAYVYLYQTTQGFGCSLRRTDPATGQRGPFSRFATGVLGQPRAICTSLNPFGFTDVLIGGDDGVCFYDYRNLSGSPVGHFLQGVKVKQVVCSERKLNDKQTSLSIFVVSDKDELFFVNGTRTTNPFKLEFPASALPLRRNVARVSTQFSRAKGTSEVLYTGNGQSELYHLSRDQATSLWSEAQVLVPHMDKVKTQQAFVTTLTLTDDKGQAVPAGYPVSFTSEPQLLIANDRSYQFDSRPTEVRTNSRGRITLVTLPDESYAAPTIFFSLPKHKEDPPKYAIYPAQRVMRQMARYKTADDLRNGKDANGNPWFTGNISDSNLQDAAGLMTQFPGMLNTVDSKAAAATLDKNDLTKIQDFELGIEKAENKAQKVKKTSGNWFVDAISISASFVGDVLEFVKWGFQSTLRLAFVVVGPVLKFLIKHGDEAFAVTINSVTNLLGTVNGLIKDLTGVDIGKMFGWGFDVAKIKQTQVYLQKFCIETKNHSLMFLDQNRSTLTQGIGKVRSKVEPIIKDTRPPAEVPDPERPGSSFLQVLLDNPITEFLLKFNPLSWLLEVIGEEFGDMVKFPNLGESLMKIHGDIMSLLRDEMLNISRLVQDLVAKVKTVWNDRTQAPKVALEFVQNAFWTIFDGVARCLTAIYDIFTHQLEGMFELVMGTWKIPFITTLFEQVAKQPFSLMNLVSFGMASYLNIAFQVTNKKMPFEVLPDPMSFFDGMTRERMDMKGIFGLGKDDDELEKYGAPEGVIKAETNMSAETKAALKIYYAVQHTISIIIGVTRLAACGTELLYPPVPDLDICPPDPLNHEPKVHDPRHTIVMICDVGLIISRLVGTIYYVCSYNDPLLQPYLEGGARGCMHTIPLVIDVVGAVVLVVGKQPISGEISNTLHCLGIISNEICSITTGESNWGYSIAEIIGSIFGIGSQWCPDRTLGAGLLAVDGVLTVISLSLETIFHDSSSANIPGADHGKHHETNKKIESKGQEAVKKEL</sequence>
<gene>
    <name evidence="2" type="ORF">PVAG01_09714</name>
</gene>
<organism evidence="2 3">
    <name type="scientific">Phlyctema vagabunda</name>
    <dbReference type="NCBI Taxonomy" id="108571"/>
    <lineage>
        <taxon>Eukaryota</taxon>
        <taxon>Fungi</taxon>
        <taxon>Dikarya</taxon>
        <taxon>Ascomycota</taxon>
        <taxon>Pezizomycotina</taxon>
        <taxon>Leotiomycetes</taxon>
        <taxon>Helotiales</taxon>
        <taxon>Dermateaceae</taxon>
        <taxon>Phlyctema</taxon>
    </lineage>
</organism>
<dbReference type="Proteomes" id="UP001629113">
    <property type="component" value="Unassembled WGS sequence"/>
</dbReference>